<evidence type="ECO:0000313" key="4">
    <source>
        <dbReference type="EMBL" id="EJF56210.1"/>
    </source>
</evidence>
<dbReference type="HOGENOM" id="CLU_785327_0_0_1"/>
<feature type="domain" description="DUF6534" evidence="3">
    <location>
        <begin position="2"/>
        <end position="81"/>
    </location>
</feature>
<keyword evidence="2" id="KW-0472">Membrane</keyword>
<keyword evidence="2" id="KW-1133">Transmembrane helix</keyword>
<dbReference type="RefSeq" id="XP_007371045.1">
    <property type="nucleotide sequence ID" value="XM_007370983.1"/>
</dbReference>
<evidence type="ECO:0000256" key="2">
    <source>
        <dbReference type="SAM" id="Phobius"/>
    </source>
</evidence>
<feature type="transmembrane region" description="Helical" evidence="2">
    <location>
        <begin position="27"/>
        <end position="50"/>
    </location>
</feature>
<feature type="region of interest" description="Disordered" evidence="1">
    <location>
        <begin position="319"/>
        <end position="353"/>
    </location>
</feature>
<proteinExistence type="predicted"/>
<keyword evidence="2" id="KW-0812">Transmembrane</keyword>
<evidence type="ECO:0000259" key="3">
    <source>
        <dbReference type="Pfam" id="PF20152"/>
    </source>
</evidence>
<sequence>MAVVADFLLTAVLIYEVRTDSMIDVMIMYSVNTGLLTGLGNLLSLFFAFLHPENMIWIGLAIPVTKAYANTLMAALNSRRSLISKGSGVLTDTSPFGVSVVQYKHSHQSPAIVVERRVHVFEATTDTHSSVVDITKEGPLAGGDVVEMVEPRACWALTSRQGDRQRIGIRYSLVSNTCRWASKAVPSVDLASGFRARGAASVMRFCPNWGQDGYNASGSPFFGTMTISRWYCMTGCVRISLYIRLRVEGASRQRALPPLLSLAFAQSAPEWQYLKAPPSRYAAAAAAAAAMEAAWDYLYASNRIRAELRGVVNHEIVSRQPRREGGGAGTEAGGHADGDGVGSNAAAGTGCGT</sequence>
<dbReference type="Pfam" id="PF20152">
    <property type="entry name" value="DUF6534"/>
    <property type="match status" value="1"/>
</dbReference>
<dbReference type="EMBL" id="JH719479">
    <property type="protein sequence ID" value="EJF56210.1"/>
    <property type="molecule type" value="Genomic_DNA"/>
</dbReference>
<evidence type="ECO:0000313" key="5">
    <source>
        <dbReference type="Proteomes" id="UP000053319"/>
    </source>
</evidence>
<dbReference type="Proteomes" id="UP000053319">
    <property type="component" value="Unassembled WGS sequence"/>
</dbReference>
<dbReference type="KEGG" id="dsq:DICSQDRAFT_130204"/>
<protein>
    <recommendedName>
        <fullName evidence="3">DUF6534 domain-containing protein</fullName>
    </recommendedName>
</protein>
<accession>R7SKH3</accession>
<dbReference type="AlphaFoldDB" id="R7SKH3"/>
<reference evidence="4 5" key="1">
    <citation type="journal article" date="2012" name="Science">
        <title>The Paleozoic origin of enzymatic lignin decomposition reconstructed from 31 fungal genomes.</title>
        <authorList>
            <person name="Floudas D."/>
            <person name="Binder M."/>
            <person name="Riley R."/>
            <person name="Barry K."/>
            <person name="Blanchette R.A."/>
            <person name="Henrissat B."/>
            <person name="Martinez A.T."/>
            <person name="Otillar R."/>
            <person name="Spatafora J.W."/>
            <person name="Yadav J.S."/>
            <person name="Aerts A."/>
            <person name="Benoit I."/>
            <person name="Boyd A."/>
            <person name="Carlson A."/>
            <person name="Copeland A."/>
            <person name="Coutinho P.M."/>
            <person name="de Vries R.P."/>
            <person name="Ferreira P."/>
            <person name="Findley K."/>
            <person name="Foster B."/>
            <person name="Gaskell J."/>
            <person name="Glotzer D."/>
            <person name="Gorecki P."/>
            <person name="Heitman J."/>
            <person name="Hesse C."/>
            <person name="Hori C."/>
            <person name="Igarashi K."/>
            <person name="Jurgens J.A."/>
            <person name="Kallen N."/>
            <person name="Kersten P."/>
            <person name="Kohler A."/>
            <person name="Kuees U."/>
            <person name="Kumar T.K.A."/>
            <person name="Kuo A."/>
            <person name="LaButti K."/>
            <person name="Larrondo L.F."/>
            <person name="Lindquist E."/>
            <person name="Ling A."/>
            <person name="Lombard V."/>
            <person name="Lucas S."/>
            <person name="Lundell T."/>
            <person name="Martin R."/>
            <person name="McLaughlin D.J."/>
            <person name="Morgenstern I."/>
            <person name="Morin E."/>
            <person name="Murat C."/>
            <person name="Nagy L.G."/>
            <person name="Nolan M."/>
            <person name="Ohm R.A."/>
            <person name="Patyshakuliyeva A."/>
            <person name="Rokas A."/>
            <person name="Ruiz-Duenas F.J."/>
            <person name="Sabat G."/>
            <person name="Salamov A."/>
            <person name="Samejima M."/>
            <person name="Schmutz J."/>
            <person name="Slot J.C."/>
            <person name="St John F."/>
            <person name="Stenlid J."/>
            <person name="Sun H."/>
            <person name="Sun S."/>
            <person name="Syed K."/>
            <person name="Tsang A."/>
            <person name="Wiebenga A."/>
            <person name="Young D."/>
            <person name="Pisabarro A."/>
            <person name="Eastwood D.C."/>
            <person name="Martin F."/>
            <person name="Cullen D."/>
            <person name="Grigoriev I.V."/>
            <person name="Hibbett D.S."/>
        </authorList>
    </citation>
    <scope>NUCLEOTIDE SEQUENCE [LARGE SCALE GENOMIC DNA]</scope>
    <source>
        <strain evidence="4 5">LYAD-421 SS1</strain>
    </source>
</reference>
<feature type="transmembrane region" description="Helical" evidence="2">
    <location>
        <begin position="56"/>
        <end position="76"/>
    </location>
</feature>
<gene>
    <name evidence="4" type="ORF">DICSQDRAFT_130204</name>
</gene>
<dbReference type="GeneID" id="18834610"/>
<organism evidence="4 5">
    <name type="scientific">Dichomitus squalens (strain LYAD-421)</name>
    <name type="common">Western red white-rot fungus</name>
    <dbReference type="NCBI Taxonomy" id="732165"/>
    <lineage>
        <taxon>Eukaryota</taxon>
        <taxon>Fungi</taxon>
        <taxon>Dikarya</taxon>
        <taxon>Basidiomycota</taxon>
        <taxon>Agaricomycotina</taxon>
        <taxon>Agaricomycetes</taxon>
        <taxon>Polyporales</taxon>
        <taxon>Polyporaceae</taxon>
        <taxon>Dichomitus</taxon>
    </lineage>
</organism>
<name>R7SKH3_DICSQ</name>
<evidence type="ECO:0000256" key="1">
    <source>
        <dbReference type="SAM" id="MobiDB-lite"/>
    </source>
</evidence>
<dbReference type="InterPro" id="IPR045339">
    <property type="entry name" value="DUF6534"/>
</dbReference>